<evidence type="ECO:0000313" key="2">
    <source>
        <dbReference type="Proteomes" id="UP000799424"/>
    </source>
</evidence>
<name>A0A6A7ACY8_9PLEO</name>
<gene>
    <name evidence="1" type="ORF">CC86DRAFT_401574</name>
</gene>
<keyword evidence="2" id="KW-1185">Reference proteome</keyword>
<dbReference type="PANTHER" id="PTHR38790">
    <property type="entry name" value="2EXR DOMAIN-CONTAINING PROTEIN-RELATED"/>
    <property type="match status" value="1"/>
</dbReference>
<dbReference type="OrthoDB" id="5413827at2759"/>
<evidence type="ECO:0000313" key="1">
    <source>
        <dbReference type="EMBL" id="KAF2831013.1"/>
    </source>
</evidence>
<dbReference type="AlphaFoldDB" id="A0A6A7ACY8"/>
<dbReference type="PANTHER" id="PTHR38790:SF4">
    <property type="entry name" value="2EXR DOMAIN-CONTAINING PROTEIN"/>
    <property type="match status" value="1"/>
</dbReference>
<reference evidence="1" key="1">
    <citation type="journal article" date="2020" name="Stud. Mycol.">
        <title>101 Dothideomycetes genomes: a test case for predicting lifestyles and emergence of pathogens.</title>
        <authorList>
            <person name="Haridas S."/>
            <person name="Albert R."/>
            <person name="Binder M."/>
            <person name="Bloem J."/>
            <person name="Labutti K."/>
            <person name="Salamov A."/>
            <person name="Andreopoulos B."/>
            <person name="Baker S."/>
            <person name="Barry K."/>
            <person name="Bills G."/>
            <person name="Bluhm B."/>
            <person name="Cannon C."/>
            <person name="Castanera R."/>
            <person name="Culley D."/>
            <person name="Daum C."/>
            <person name="Ezra D."/>
            <person name="Gonzalez J."/>
            <person name="Henrissat B."/>
            <person name="Kuo A."/>
            <person name="Liang C."/>
            <person name="Lipzen A."/>
            <person name="Lutzoni F."/>
            <person name="Magnuson J."/>
            <person name="Mondo S."/>
            <person name="Nolan M."/>
            <person name="Ohm R."/>
            <person name="Pangilinan J."/>
            <person name="Park H.-J."/>
            <person name="Ramirez L."/>
            <person name="Alfaro M."/>
            <person name="Sun H."/>
            <person name="Tritt A."/>
            <person name="Yoshinaga Y."/>
            <person name="Zwiers L.-H."/>
            <person name="Turgeon B."/>
            <person name="Goodwin S."/>
            <person name="Spatafora J."/>
            <person name="Crous P."/>
            <person name="Grigoriev I."/>
        </authorList>
    </citation>
    <scope>NUCLEOTIDE SEQUENCE</scope>
    <source>
        <strain evidence="1">CBS 113818</strain>
    </source>
</reference>
<organism evidence="1 2">
    <name type="scientific">Ophiobolus disseminans</name>
    <dbReference type="NCBI Taxonomy" id="1469910"/>
    <lineage>
        <taxon>Eukaryota</taxon>
        <taxon>Fungi</taxon>
        <taxon>Dikarya</taxon>
        <taxon>Ascomycota</taxon>
        <taxon>Pezizomycotina</taxon>
        <taxon>Dothideomycetes</taxon>
        <taxon>Pleosporomycetidae</taxon>
        <taxon>Pleosporales</taxon>
        <taxon>Pleosporineae</taxon>
        <taxon>Phaeosphaeriaceae</taxon>
        <taxon>Ophiobolus</taxon>
    </lineage>
</organism>
<dbReference type="Proteomes" id="UP000799424">
    <property type="component" value="Unassembled WGS sequence"/>
</dbReference>
<accession>A0A6A7ACY8</accession>
<protein>
    <submittedName>
        <fullName evidence="1">Uncharacterized protein</fullName>
    </submittedName>
</protein>
<proteinExistence type="predicted"/>
<dbReference type="EMBL" id="MU006218">
    <property type="protein sequence ID" value="KAF2831013.1"/>
    <property type="molecule type" value="Genomic_DNA"/>
</dbReference>
<sequence length="160" mass="18510">MTTFQIMDLEDFELKLQEDEAFEKERDLQCDRNSPLLRLPAELRNIIFDLVIGGYKIHVCGRLLCHACCRRELGDDDAYKEYFDDVGSVNEVDGYPNPERAHPVYQPIHWPSDATALTTTCRQIRSETRLLPFALNIFYGHMMGLSVKFTGYCLNMRLLA</sequence>